<evidence type="ECO:0008006" key="4">
    <source>
        <dbReference type="Google" id="ProtNLM"/>
    </source>
</evidence>
<dbReference type="InterPro" id="IPR032675">
    <property type="entry name" value="LRR_dom_sf"/>
</dbReference>
<evidence type="ECO:0000256" key="1">
    <source>
        <dbReference type="ARBA" id="ARBA00022737"/>
    </source>
</evidence>
<evidence type="ECO:0000313" key="2">
    <source>
        <dbReference type="EMBL" id="KAH8001168.1"/>
    </source>
</evidence>
<dbReference type="PANTHER" id="PTHR24111:SF0">
    <property type="entry name" value="LEUCINE-RICH REPEAT-CONTAINING PROTEIN"/>
    <property type="match status" value="1"/>
</dbReference>
<reference evidence="2" key="1">
    <citation type="journal article" date="2020" name="Cell">
        <title>Large-Scale Comparative Analyses of Tick Genomes Elucidate Their Genetic Diversity and Vector Capacities.</title>
        <authorList>
            <consortium name="Tick Genome and Microbiome Consortium (TIGMIC)"/>
            <person name="Jia N."/>
            <person name="Wang J."/>
            <person name="Shi W."/>
            <person name="Du L."/>
            <person name="Sun Y."/>
            <person name="Zhan W."/>
            <person name="Jiang J.F."/>
            <person name="Wang Q."/>
            <person name="Zhang B."/>
            <person name="Ji P."/>
            <person name="Bell-Sakyi L."/>
            <person name="Cui X.M."/>
            <person name="Yuan T.T."/>
            <person name="Jiang B.G."/>
            <person name="Yang W.F."/>
            <person name="Lam T.T."/>
            <person name="Chang Q.C."/>
            <person name="Ding S.J."/>
            <person name="Wang X.J."/>
            <person name="Zhu J.G."/>
            <person name="Ruan X.D."/>
            <person name="Zhao L."/>
            <person name="Wei J.T."/>
            <person name="Ye R.Z."/>
            <person name="Que T.C."/>
            <person name="Du C.H."/>
            <person name="Zhou Y.H."/>
            <person name="Cheng J.X."/>
            <person name="Dai P.F."/>
            <person name="Guo W.B."/>
            <person name="Han X.H."/>
            <person name="Huang E.J."/>
            <person name="Li L.F."/>
            <person name="Wei W."/>
            <person name="Gao Y.C."/>
            <person name="Liu J.Z."/>
            <person name="Shao H.Z."/>
            <person name="Wang X."/>
            <person name="Wang C.C."/>
            <person name="Yang T.C."/>
            <person name="Huo Q.B."/>
            <person name="Li W."/>
            <person name="Chen H.Y."/>
            <person name="Chen S.E."/>
            <person name="Zhou L.G."/>
            <person name="Ni X.B."/>
            <person name="Tian J.H."/>
            <person name="Sheng Y."/>
            <person name="Liu T."/>
            <person name="Pan Y.S."/>
            <person name="Xia L.Y."/>
            <person name="Li J."/>
            <person name="Zhao F."/>
            <person name="Cao W.C."/>
        </authorList>
    </citation>
    <scope>NUCLEOTIDE SEQUENCE</scope>
    <source>
        <strain evidence="2">Rmic-2018</strain>
    </source>
</reference>
<protein>
    <recommendedName>
        <fullName evidence="4">Ran gtpase-activating protein</fullName>
    </recommendedName>
</protein>
<accession>A0A9J6D3H2</accession>
<dbReference type="SMART" id="SM00368">
    <property type="entry name" value="LRR_RI"/>
    <property type="match status" value="7"/>
</dbReference>
<dbReference type="PANTHER" id="PTHR24111">
    <property type="entry name" value="LEUCINE-RICH REPEAT-CONTAINING PROTEIN 34"/>
    <property type="match status" value="1"/>
</dbReference>
<proteinExistence type="predicted"/>
<dbReference type="Pfam" id="PF13516">
    <property type="entry name" value="LRR_6"/>
    <property type="match status" value="2"/>
</dbReference>
<dbReference type="SUPFAM" id="SSF52047">
    <property type="entry name" value="RNI-like"/>
    <property type="match status" value="2"/>
</dbReference>
<dbReference type="VEuPathDB" id="VectorBase:LOC119176609"/>
<comment type="caution">
    <text evidence="2">The sequence shown here is derived from an EMBL/GenBank/DDBJ whole genome shotgun (WGS) entry which is preliminary data.</text>
</comment>
<name>A0A9J6D3H2_RHIMP</name>
<sequence>MKMSVIQHLTPNSSIEQFHVDGKAMDSDEMYTFIRAMWRAKLLSVQVCNMPLRRCDVHSISIYVQVTSTLRELALVDTIFKVADTILLLKALEKSKSVEYLRLEVNKIGIRGAKQFAALLRRNTTLRLVTLQHVELQANGAVAIAAALAENTTLVSLRIASNSIGPVGARALAETLKTNSSLSVLNLQDTAIGTSGAGAFATTLKVNSKLEELHVCGKVISEEGIVAIAEAVMDYKALKVLSLLANRFGEEGVATLGRLITCNRTLVRLNATLQSSYGAPRKHLAAFAEALAANTAIRGVQLFVWGTPAMKQLSHMLPLTQTLQCLCVWTCGPEIEQLCAALAQNQSIQEGEINCYLNLNDGTAMAHLFETTTTIQVVTITNRVKDICLIRLFNGIARNSSTWGFSVQGGSLTSTAYTAITTALESNNTLACITLGREDSAEDSCLKLVSVALERNYILLMMYMNYSATSLPALEIRQRLWRNMSMMTQAIEFALTRNVSKALAEAFEMYKDTSFFLRELAKSNGNRGRPAALALIKEGERFIEENYFQITGVVKRDILCIRRTRKERNTTMFDNLNNYCLRELFSYFRISDVQR</sequence>
<gene>
    <name evidence="2" type="ORF">HPB51_026321</name>
</gene>
<dbReference type="AlphaFoldDB" id="A0A9J6D3H2"/>
<reference evidence="2" key="2">
    <citation type="submission" date="2021-09" db="EMBL/GenBank/DDBJ databases">
        <authorList>
            <person name="Jia N."/>
            <person name="Wang J."/>
            <person name="Shi W."/>
            <person name="Du L."/>
            <person name="Sun Y."/>
            <person name="Zhan W."/>
            <person name="Jiang J."/>
            <person name="Wang Q."/>
            <person name="Zhang B."/>
            <person name="Ji P."/>
            <person name="Sakyi L.B."/>
            <person name="Cui X."/>
            <person name="Yuan T."/>
            <person name="Jiang B."/>
            <person name="Yang W."/>
            <person name="Lam T.T.-Y."/>
            <person name="Chang Q."/>
            <person name="Ding S."/>
            <person name="Wang X."/>
            <person name="Zhu J."/>
            <person name="Ruan X."/>
            <person name="Zhao L."/>
            <person name="Wei J."/>
            <person name="Que T."/>
            <person name="Du C."/>
            <person name="Cheng J."/>
            <person name="Dai P."/>
            <person name="Han X."/>
            <person name="Huang E."/>
            <person name="Gao Y."/>
            <person name="Liu J."/>
            <person name="Shao H."/>
            <person name="Ye R."/>
            <person name="Li L."/>
            <person name="Wei W."/>
            <person name="Wang X."/>
            <person name="Wang C."/>
            <person name="Huo Q."/>
            <person name="Li W."/>
            <person name="Guo W."/>
            <person name="Chen H."/>
            <person name="Chen S."/>
            <person name="Zhou L."/>
            <person name="Zhou L."/>
            <person name="Ni X."/>
            <person name="Tian J."/>
            <person name="Zhou Y."/>
            <person name="Sheng Y."/>
            <person name="Liu T."/>
            <person name="Pan Y."/>
            <person name="Xia L."/>
            <person name="Li J."/>
            <person name="Zhao F."/>
            <person name="Cao W."/>
        </authorList>
    </citation>
    <scope>NUCLEOTIDE SEQUENCE</scope>
    <source>
        <strain evidence="2">Rmic-2018</strain>
        <tissue evidence="2">Larvae</tissue>
    </source>
</reference>
<evidence type="ECO:0000313" key="3">
    <source>
        <dbReference type="Proteomes" id="UP000821866"/>
    </source>
</evidence>
<keyword evidence="3" id="KW-1185">Reference proteome</keyword>
<dbReference type="InterPro" id="IPR052201">
    <property type="entry name" value="LRR-containing_regulator"/>
</dbReference>
<dbReference type="Gene3D" id="3.80.10.10">
    <property type="entry name" value="Ribonuclease Inhibitor"/>
    <property type="match status" value="3"/>
</dbReference>
<dbReference type="EMBL" id="JABSTU010000053">
    <property type="protein sequence ID" value="KAH8001168.1"/>
    <property type="molecule type" value="Genomic_DNA"/>
</dbReference>
<dbReference type="Proteomes" id="UP000821866">
    <property type="component" value="Unassembled WGS sequence"/>
</dbReference>
<keyword evidence="1" id="KW-0677">Repeat</keyword>
<organism evidence="2 3">
    <name type="scientific">Rhipicephalus microplus</name>
    <name type="common">Cattle tick</name>
    <name type="synonym">Boophilus microplus</name>
    <dbReference type="NCBI Taxonomy" id="6941"/>
    <lineage>
        <taxon>Eukaryota</taxon>
        <taxon>Metazoa</taxon>
        <taxon>Ecdysozoa</taxon>
        <taxon>Arthropoda</taxon>
        <taxon>Chelicerata</taxon>
        <taxon>Arachnida</taxon>
        <taxon>Acari</taxon>
        <taxon>Parasitiformes</taxon>
        <taxon>Ixodida</taxon>
        <taxon>Ixodoidea</taxon>
        <taxon>Ixodidae</taxon>
        <taxon>Rhipicephalinae</taxon>
        <taxon>Rhipicephalus</taxon>
        <taxon>Boophilus</taxon>
    </lineage>
</organism>
<dbReference type="InterPro" id="IPR001611">
    <property type="entry name" value="Leu-rich_rpt"/>
</dbReference>